<dbReference type="CDD" id="cd00586">
    <property type="entry name" value="4HBT"/>
    <property type="match status" value="1"/>
</dbReference>
<dbReference type="InterPro" id="IPR050563">
    <property type="entry name" value="4-hydroxybenzoyl-CoA_TE"/>
</dbReference>
<keyword evidence="4" id="KW-1185">Reference proteome</keyword>
<dbReference type="SUPFAM" id="SSF54637">
    <property type="entry name" value="Thioesterase/thiol ester dehydrase-isomerase"/>
    <property type="match status" value="1"/>
</dbReference>
<comment type="similarity">
    <text evidence="1">Belongs to the 4-hydroxybenzoyl-CoA thioesterase family.</text>
</comment>
<evidence type="ECO:0000256" key="2">
    <source>
        <dbReference type="ARBA" id="ARBA00022801"/>
    </source>
</evidence>
<dbReference type="Pfam" id="PF13279">
    <property type="entry name" value="4HBT_2"/>
    <property type="match status" value="1"/>
</dbReference>
<dbReference type="PANTHER" id="PTHR31793:SF27">
    <property type="entry name" value="NOVEL THIOESTERASE SUPERFAMILY DOMAIN AND SAPOSIN A-TYPE DOMAIN CONTAINING PROTEIN (0610012H03RIK)"/>
    <property type="match status" value="1"/>
</dbReference>
<dbReference type="Proteomes" id="UP001254813">
    <property type="component" value="Unassembled WGS sequence"/>
</dbReference>
<accession>A0ABU2FVJ5</accession>
<dbReference type="EMBL" id="JAMQOQ010000001">
    <property type="protein sequence ID" value="MDS0292559.1"/>
    <property type="molecule type" value="Genomic_DNA"/>
</dbReference>
<comment type="caution">
    <text evidence="3">The sequence shown here is derived from an EMBL/GenBank/DDBJ whole genome shotgun (WGS) entry which is preliminary data.</text>
</comment>
<evidence type="ECO:0000313" key="3">
    <source>
        <dbReference type="EMBL" id="MDS0292559.1"/>
    </source>
</evidence>
<keyword evidence="2" id="KW-0378">Hydrolase</keyword>
<proteinExistence type="inferred from homology"/>
<sequence length="130" mass="14796">MTEFIYESELQVRFRDLDPLGHVNNAVYASYCEQARIEFFQEEFDIEEVNTVLANIEIDYRRPIEGLGELTVGLDVTDIGNSSFEMSYELRSEGEVVATASTVLVVIDPETTEPTRVPDEWREAVAELRG</sequence>
<reference evidence="3 4" key="1">
    <citation type="submission" date="2022-06" db="EMBL/GenBank/DDBJ databases">
        <title>Halogeometricum sp. a new haloarchaeum isolate from saline soil.</title>
        <authorList>
            <person name="Strakova D."/>
            <person name="Galisteo C."/>
            <person name="Sanchez-Porro C."/>
            <person name="Ventosa A."/>
        </authorList>
    </citation>
    <scope>NUCLEOTIDE SEQUENCE [LARGE SCALE GENOMIC DNA]</scope>
    <source>
        <strain evidence="4">S3BR25-2</strain>
    </source>
</reference>
<evidence type="ECO:0000256" key="1">
    <source>
        <dbReference type="ARBA" id="ARBA00005953"/>
    </source>
</evidence>
<dbReference type="PANTHER" id="PTHR31793">
    <property type="entry name" value="4-HYDROXYBENZOYL-COA THIOESTERASE FAMILY MEMBER"/>
    <property type="match status" value="1"/>
</dbReference>
<gene>
    <name evidence="3" type="ORF">NDI79_00065</name>
</gene>
<dbReference type="RefSeq" id="WP_310926414.1">
    <property type="nucleotide sequence ID" value="NZ_JAMQOQ010000001.1"/>
</dbReference>
<dbReference type="Gene3D" id="3.10.129.10">
    <property type="entry name" value="Hotdog Thioesterase"/>
    <property type="match status" value="1"/>
</dbReference>
<dbReference type="InterPro" id="IPR029069">
    <property type="entry name" value="HotDog_dom_sf"/>
</dbReference>
<protein>
    <submittedName>
        <fullName evidence="3">Acyl-CoA thioesterase</fullName>
    </submittedName>
</protein>
<name>A0ABU2FVJ5_9EURY</name>
<evidence type="ECO:0000313" key="4">
    <source>
        <dbReference type="Proteomes" id="UP001254813"/>
    </source>
</evidence>
<organism evidence="3 4">
    <name type="scientific">Halogeometricum luteum</name>
    <dbReference type="NCBI Taxonomy" id="2950537"/>
    <lineage>
        <taxon>Archaea</taxon>
        <taxon>Methanobacteriati</taxon>
        <taxon>Methanobacteriota</taxon>
        <taxon>Stenosarchaea group</taxon>
        <taxon>Halobacteria</taxon>
        <taxon>Halobacteriales</taxon>
        <taxon>Haloferacaceae</taxon>
        <taxon>Halogeometricum</taxon>
    </lineage>
</organism>